<evidence type="ECO:0000313" key="2">
    <source>
        <dbReference type="Proteomes" id="UP000618754"/>
    </source>
</evidence>
<organism evidence="1 2">
    <name type="scientific">Mucilaginibacter rigui</name>
    <dbReference type="NCBI Taxonomy" id="534635"/>
    <lineage>
        <taxon>Bacteria</taxon>
        <taxon>Pseudomonadati</taxon>
        <taxon>Bacteroidota</taxon>
        <taxon>Sphingobacteriia</taxon>
        <taxon>Sphingobacteriales</taxon>
        <taxon>Sphingobacteriaceae</taxon>
        <taxon>Mucilaginibacter</taxon>
    </lineage>
</organism>
<dbReference type="RefSeq" id="WP_191173584.1">
    <property type="nucleotide sequence ID" value="NZ_JACWMW010000001.1"/>
</dbReference>
<reference evidence="1 2" key="1">
    <citation type="submission" date="2020-09" db="EMBL/GenBank/DDBJ databases">
        <title>Novel species of Mucilaginibacter isolated from a glacier on the Tibetan Plateau.</title>
        <authorList>
            <person name="Liu Q."/>
            <person name="Xin Y.-H."/>
        </authorList>
    </citation>
    <scope>NUCLEOTIDE SEQUENCE [LARGE SCALE GENOMIC DNA]</scope>
    <source>
        <strain evidence="1 2">CGMCC 1.13878</strain>
    </source>
</reference>
<keyword evidence="2" id="KW-1185">Reference proteome</keyword>
<accession>A0ABR7WZ72</accession>
<name>A0ABR7WZ72_9SPHI</name>
<evidence type="ECO:0000313" key="1">
    <source>
        <dbReference type="EMBL" id="MBD1383654.1"/>
    </source>
</evidence>
<comment type="caution">
    <text evidence="1">The sequence shown here is derived from an EMBL/GenBank/DDBJ whole genome shotgun (WGS) entry which is preliminary data.</text>
</comment>
<gene>
    <name evidence="1" type="ORF">IDJ75_00060</name>
</gene>
<dbReference type="EMBL" id="JACWMW010000001">
    <property type="protein sequence ID" value="MBD1383654.1"/>
    <property type="molecule type" value="Genomic_DNA"/>
</dbReference>
<protein>
    <submittedName>
        <fullName evidence="1">DUF4286 family protein</fullName>
    </submittedName>
</protein>
<proteinExistence type="predicted"/>
<sequence>MIVYNDTVILDDTVEQEWLAWIKEVHIPAVMATGCFSSYRLLTIIDSPNDGITYCLQFNADTIEQFQDYYRTHLFKFQEIHQQQFNERFVLFNTLMKTVDE</sequence>
<dbReference type="Proteomes" id="UP000618754">
    <property type="component" value="Unassembled WGS sequence"/>
</dbReference>
<dbReference type="InterPro" id="IPR025563">
    <property type="entry name" value="DUF4286"/>
</dbReference>
<dbReference type="Pfam" id="PF14114">
    <property type="entry name" value="DUF4286"/>
    <property type="match status" value="1"/>
</dbReference>